<gene>
    <name evidence="1" type="ORF">METZ01_LOCUS309478</name>
</gene>
<sequence length="57" mass="6239">MIKITIFLLAFLSITVMSYGMPIQSFAAGVAPLTVNVEFSSYREGAEIGITGYIKDY</sequence>
<protein>
    <submittedName>
        <fullName evidence="1">Uncharacterized protein</fullName>
    </submittedName>
</protein>
<reference evidence="1" key="1">
    <citation type="submission" date="2018-05" db="EMBL/GenBank/DDBJ databases">
        <authorList>
            <person name="Lanie J.A."/>
            <person name="Ng W.-L."/>
            <person name="Kazmierczak K.M."/>
            <person name="Andrzejewski T.M."/>
            <person name="Davidsen T.M."/>
            <person name="Wayne K.J."/>
            <person name="Tettelin H."/>
            <person name="Glass J.I."/>
            <person name="Rusch D."/>
            <person name="Podicherti R."/>
            <person name="Tsui H.-C.T."/>
            <person name="Winkler M.E."/>
        </authorList>
    </citation>
    <scope>NUCLEOTIDE SEQUENCE</scope>
</reference>
<dbReference type="AlphaFoldDB" id="A0A382N609"/>
<accession>A0A382N609</accession>
<proteinExistence type="predicted"/>
<feature type="non-terminal residue" evidence="1">
    <location>
        <position position="57"/>
    </location>
</feature>
<name>A0A382N609_9ZZZZ</name>
<evidence type="ECO:0000313" key="1">
    <source>
        <dbReference type="EMBL" id="SVC56624.1"/>
    </source>
</evidence>
<dbReference type="EMBL" id="UINC01098249">
    <property type="protein sequence ID" value="SVC56624.1"/>
    <property type="molecule type" value="Genomic_DNA"/>
</dbReference>
<feature type="non-terminal residue" evidence="1">
    <location>
        <position position="1"/>
    </location>
</feature>
<organism evidence="1">
    <name type="scientific">marine metagenome</name>
    <dbReference type="NCBI Taxonomy" id="408172"/>
    <lineage>
        <taxon>unclassified sequences</taxon>
        <taxon>metagenomes</taxon>
        <taxon>ecological metagenomes</taxon>
    </lineage>
</organism>